<dbReference type="Pfam" id="PF02518">
    <property type="entry name" value="HATPase_c"/>
    <property type="match status" value="1"/>
</dbReference>
<feature type="modified residue" description="4-aspartylphosphate" evidence="5">
    <location>
        <position position="440"/>
    </location>
</feature>
<keyword evidence="4" id="KW-0902">Two-component regulatory system</keyword>
<dbReference type="Gene3D" id="1.10.287.130">
    <property type="match status" value="1"/>
</dbReference>
<dbReference type="PANTHER" id="PTHR45339:SF1">
    <property type="entry name" value="HYBRID SIGNAL TRANSDUCTION HISTIDINE KINASE J"/>
    <property type="match status" value="1"/>
</dbReference>
<evidence type="ECO:0000259" key="7">
    <source>
        <dbReference type="PROSITE" id="PS50110"/>
    </source>
</evidence>
<keyword evidence="9" id="KW-1185">Reference proteome</keyword>
<evidence type="ECO:0000256" key="1">
    <source>
        <dbReference type="ARBA" id="ARBA00000085"/>
    </source>
</evidence>
<proteinExistence type="predicted"/>
<dbReference type="SUPFAM" id="SSF55874">
    <property type="entry name" value="ATPase domain of HSP90 chaperone/DNA topoisomerase II/histidine kinase"/>
    <property type="match status" value="1"/>
</dbReference>
<gene>
    <name evidence="8" type="ORF">GCM10022386_11270</name>
</gene>
<dbReference type="InterPro" id="IPR004358">
    <property type="entry name" value="Sig_transdc_His_kin-like_C"/>
</dbReference>
<dbReference type="SUPFAM" id="SSF52172">
    <property type="entry name" value="CheY-like"/>
    <property type="match status" value="1"/>
</dbReference>
<dbReference type="Gene3D" id="3.30.565.10">
    <property type="entry name" value="Histidine kinase-like ATPase, C-terminal domain"/>
    <property type="match status" value="1"/>
</dbReference>
<feature type="domain" description="Response regulatory" evidence="7">
    <location>
        <begin position="391"/>
        <end position="505"/>
    </location>
</feature>
<evidence type="ECO:0000256" key="2">
    <source>
        <dbReference type="ARBA" id="ARBA00012438"/>
    </source>
</evidence>
<comment type="caution">
    <text evidence="8">The sequence shown here is derived from an EMBL/GenBank/DDBJ whole genome shotgun (WGS) entry which is preliminary data.</text>
</comment>
<name>A0ABP7TQ62_9FLAO</name>
<dbReference type="CDD" id="cd00082">
    <property type="entry name" value="HisKA"/>
    <property type="match status" value="1"/>
</dbReference>
<dbReference type="InterPro" id="IPR005467">
    <property type="entry name" value="His_kinase_dom"/>
</dbReference>
<dbReference type="InterPro" id="IPR003594">
    <property type="entry name" value="HATPase_dom"/>
</dbReference>
<dbReference type="SUPFAM" id="SSF47384">
    <property type="entry name" value="Homodimeric domain of signal transducing histidine kinase"/>
    <property type="match status" value="1"/>
</dbReference>
<evidence type="ECO:0000256" key="3">
    <source>
        <dbReference type="ARBA" id="ARBA00022553"/>
    </source>
</evidence>
<accession>A0ABP7TQ62</accession>
<dbReference type="InterPro" id="IPR011006">
    <property type="entry name" value="CheY-like_superfamily"/>
</dbReference>
<dbReference type="InterPro" id="IPR001789">
    <property type="entry name" value="Sig_transdc_resp-reg_receiver"/>
</dbReference>
<dbReference type="CDD" id="cd17546">
    <property type="entry name" value="REC_hyHK_CKI1_RcsC-like"/>
    <property type="match status" value="1"/>
</dbReference>
<dbReference type="SMART" id="SM00388">
    <property type="entry name" value="HisKA"/>
    <property type="match status" value="1"/>
</dbReference>
<keyword evidence="3 5" id="KW-0597">Phosphoprotein</keyword>
<dbReference type="PRINTS" id="PR00344">
    <property type="entry name" value="BCTRLSENSOR"/>
</dbReference>
<protein>
    <recommendedName>
        <fullName evidence="2">histidine kinase</fullName>
        <ecNumber evidence="2">2.7.13.3</ecNumber>
    </recommendedName>
</protein>
<dbReference type="Proteomes" id="UP001500968">
    <property type="component" value="Unassembled WGS sequence"/>
</dbReference>
<dbReference type="EMBL" id="BAABCR010000013">
    <property type="protein sequence ID" value="GAA4029273.1"/>
    <property type="molecule type" value="Genomic_DNA"/>
</dbReference>
<dbReference type="PROSITE" id="PS50110">
    <property type="entry name" value="RESPONSE_REGULATORY"/>
    <property type="match status" value="1"/>
</dbReference>
<dbReference type="PROSITE" id="PS50109">
    <property type="entry name" value="HIS_KIN"/>
    <property type="match status" value="1"/>
</dbReference>
<dbReference type="InterPro" id="IPR003661">
    <property type="entry name" value="HisK_dim/P_dom"/>
</dbReference>
<dbReference type="SMART" id="SM00387">
    <property type="entry name" value="HATPase_c"/>
    <property type="match status" value="1"/>
</dbReference>
<reference evidence="9" key="1">
    <citation type="journal article" date="2019" name="Int. J. Syst. Evol. Microbiol.">
        <title>The Global Catalogue of Microorganisms (GCM) 10K type strain sequencing project: providing services to taxonomists for standard genome sequencing and annotation.</title>
        <authorList>
            <consortium name="The Broad Institute Genomics Platform"/>
            <consortium name="The Broad Institute Genome Sequencing Center for Infectious Disease"/>
            <person name="Wu L."/>
            <person name="Ma J."/>
        </authorList>
    </citation>
    <scope>NUCLEOTIDE SEQUENCE [LARGE SCALE GENOMIC DNA]</scope>
    <source>
        <strain evidence="9">JCM 17064</strain>
    </source>
</reference>
<evidence type="ECO:0000256" key="5">
    <source>
        <dbReference type="PROSITE-ProRule" id="PRU00169"/>
    </source>
</evidence>
<dbReference type="InterPro" id="IPR036890">
    <property type="entry name" value="HATPase_C_sf"/>
</dbReference>
<feature type="domain" description="Histidine kinase" evidence="6">
    <location>
        <begin position="145"/>
        <end position="366"/>
    </location>
</feature>
<dbReference type="CDD" id="cd16922">
    <property type="entry name" value="HATPase_EvgS-ArcB-TorS-like"/>
    <property type="match status" value="1"/>
</dbReference>
<evidence type="ECO:0000313" key="9">
    <source>
        <dbReference type="Proteomes" id="UP001500968"/>
    </source>
</evidence>
<dbReference type="EC" id="2.7.13.3" evidence="2"/>
<evidence type="ECO:0000259" key="6">
    <source>
        <dbReference type="PROSITE" id="PS50109"/>
    </source>
</evidence>
<dbReference type="Pfam" id="PF00072">
    <property type="entry name" value="Response_reg"/>
    <property type="match status" value="1"/>
</dbReference>
<dbReference type="InterPro" id="IPR036097">
    <property type="entry name" value="HisK_dim/P_sf"/>
</dbReference>
<organism evidence="8 9">
    <name type="scientific">Flavobacterium cheonhonense</name>
    <dbReference type="NCBI Taxonomy" id="706185"/>
    <lineage>
        <taxon>Bacteria</taxon>
        <taxon>Pseudomonadati</taxon>
        <taxon>Bacteroidota</taxon>
        <taxon>Flavobacteriia</taxon>
        <taxon>Flavobacteriales</taxon>
        <taxon>Flavobacteriaceae</taxon>
        <taxon>Flavobacterium</taxon>
    </lineage>
</organism>
<evidence type="ECO:0000313" key="8">
    <source>
        <dbReference type="EMBL" id="GAA4029273.1"/>
    </source>
</evidence>
<dbReference type="Pfam" id="PF00512">
    <property type="entry name" value="HisKA"/>
    <property type="match status" value="1"/>
</dbReference>
<dbReference type="SMART" id="SM00448">
    <property type="entry name" value="REC"/>
    <property type="match status" value="1"/>
</dbReference>
<dbReference type="PANTHER" id="PTHR45339">
    <property type="entry name" value="HYBRID SIGNAL TRANSDUCTION HISTIDINE KINASE J"/>
    <property type="match status" value="1"/>
</dbReference>
<sequence length="509" mass="58219">MIMDKTTIHRQLQRQISKYLPENLVADHPELQKFIEVVNLSYQNYEKDAELVEQSTRLNDIEYSEINQKLKAELVKKEEIHQKLVYAINQLNDKKVKVGADGNLIELLNVLNQEIDLKKEFQRQLYLAKSNAEKANEAKSDFLSVMSHEIRTPLNAIIGLIYIMEKENTLSSFQENIEVLKYSAQNLYLLINNILDFSKIEAGKVELENIPFDLPELIQQIVKSLHIKAEENNDTIEIEIDKNFKGNIVSDPLRIGQILTNLISNGIKFTREGTIKVRVTQLEQDQYHSKFKIEVIDSGIGIAIEKFQQIFEKFEQAENTTTRKFGGTGLGLVISKKLLKLLDSDIELESEVGKGSNFSFVLSVPYLSDNSTVNNDMLYHDYIEENLDGLRVLLVEDNLINVKVAEKILSQWNVHVEVALNGLIATQMYESGKYDIILMDLAMPVMDGYEATINIRFRDISVPIIALTASASYGYLEKAMLIGINEYILKPFNPKELNLKLRKHFKTSV</sequence>
<comment type="catalytic activity">
    <reaction evidence="1">
        <text>ATP + protein L-histidine = ADP + protein N-phospho-L-histidine.</text>
        <dbReference type="EC" id="2.7.13.3"/>
    </reaction>
</comment>
<evidence type="ECO:0000256" key="4">
    <source>
        <dbReference type="ARBA" id="ARBA00023012"/>
    </source>
</evidence>
<dbReference type="Gene3D" id="3.40.50.2300">
    <property type="match status" value="1"/>
</dbReference>